<feature type="domain" description="CCD97-like C-terminal" evidence="2">
    <location>
        <begin position="64"/>
        <end position="130"/>
    </location>
</feature>
<dbReference type="Pfam" id="PF09747">
    <property type="entry name" value="CCD97-like_C"/>
    <property type="match status" value="2"/>
</dbReference>
<evidence type="ECO:0000313" key="3">
    <source>
        <dbReference type="EMBL" id="KAF1999009.1"/>
    </source>
</evidence>
<organism evidence="3 4">
    <name type="scientific">Amniculicola lignicola CBS 123094</name>
    <dbReference type="NCBI Taxonomy" id="1392246"/>
    <lineage>
        <taxon>Eukaryota</taxon>
        <taxon>Fungi</taxon>
        <taxon>Dikarya</taxon>
        <taxon>Ascomycota</taxon>
        <taxon>Pezizomycotina</taxon>
        <taxon>Dothideomycetes</taxon>
        <taxon>Pleosporomycetidae</taxon>
        <taxon>Pleosporales</taxon>
        <taxon>Amniculicolaceae</taxon>
        <taxon>Amniculicola</taxon>
    </lineage>
</organism>
<feature type="domain" description="CCD97-like C-terminal" evidence="2">
    <location>
        <begin position="140"/>
        <end position="205"/>
    </location>
</feature>
<keyword evidence="4" id="KW-1185">Reference proteome</keyword>
<accession>A0A6A5WDY2</accession>
<gene>
    <name evidence="3" type="ORF">P154DRAFT_437962</name>
</gene>
<sequence>MELAFRPLNSSPQPTTAAVSTSTSSHEKSLALILASPSSQPSGAPDTPDPFETRRPPVDLAAKNRRKRYLEVNPEYFDDPDLELANPLLYDQLIRRFQTAAEREELGRAKKGAYYVNFLRRQAKEEAIQNPDPHAMFAYHMESEEDRAELDQMGKEEARKWWVDEMTQRFLMGRAKEFDYVQVDGNDKYNDPEEERDRLERWFDEGDEDDDEGGERVLTMETGIQDY</sequence>
<feature type="compositionally biased region" description="Low complexity" evidence="1">
    <location>
        <begin position="10"/>
        <end position="24"/>
    </location>
</feature>
<name>A0A6A5WDY2_9PLEO</name>
<evidence type="ECO:0000313" key="4">
    <source>
        <dbReference type="Proteomes" id="UP000799779"/>
    </source>
</evidence>
<dbReference type="EMBL" id="ML977599">
    <property type="protein sequence ID" value="KAF1999009.1"/>
    <property type="molecule type" value="Genomic_DNA"/>
</dbReference>
<reference evidence="3" key="1">
    <citation type="journal article" date="2020" name="Stud. Mycol.">
        <title>101 Dothideomycetes genomes: a test case for predicting lifestyles and emergence of pathogens.</title>
        <authorList>
            <person name="Haridas S."/>
            <person name="Albert R."/>
            <person name="Binder M."/>
            <person name="Bloem J."/>
            <person name="Labutti K."/>
            <person name="Salamov A."/>
            <person name="Andreopoulos B."/>
            <person name="Baker S."/>
            <person name="Barry K."/>
            <person name="Bills G."/>
            <person name="Bluhm B."/>
            <person name="Cannon C."/>
            <person name="Castanera R."/>
            <person name="Culley D."/>
            <person name="Daum C."/>
            <person name="Ezra D."/>
            <person name="Gonzalez J."/>
            <person name="Henrissat B."/>
            <person name="Kuo A."/>
            <person name="Liang C."/>
            <person name="Lipzen A."/>
            <person name="Lutzoni F."/>
            <person name="Magnuson J."/>
            <person name="Mondo S."/>
            <person name="Nolan M."/>
            <person name="Ohm R."/>
            <person name="Pangilinan J."/>
            <person name="Park H.-J."/>
            <person name="Ramirez L."/>
            <person name="Alfaro M."/>
            <person name="Sun H."/>
            <person name="Tritt A."/>
            <person name="Yoshinaga Y."/>
            <person name="Zwiers L.-H."/>
            <person name="Turgeon B."/>
            <person name="Goodwin S."/>
            <person name="Spatafora J."/>
            <person name="Crous P."/>
            <person name="Grigoriev I."/>
        </authorList>
    </citation>
    <scope>NUCLEOTIDE SEQUENCE</scope>
    <source>
        <strain evidence="3">CBS 123094</strain>
    </source>
</reference>
<dbReference type="InterPro" id="IPR018613">
    <property type="entry name" value="Ccdc97-like"/>
</dbReference>
<feature type="region of interest" description="Disordered" evidence="1">
    <location>
        <begin position="184"/>
        <end position="227"/>
    </location>
</feature>
<dbReference type="Proteomes" id="UP000799779">
    <property type="component" value="Unassembled WGS sequence"/>
</dbReference>
<dbReference type="PANTHER" id="PTHR31840">
    <property type="entry name" value="COILED-COIL DOMAIN-CONTAINING PROTEIN 97"/>
    <property type="match status" value="1"/>
</dbReference>
<feature type="compositionally biased region" description="Basic and acidic residues" evidence="1">
    <location>
        <begin position="184"/>
        <end position="204"/>
    </location>
</feature>
<feature type="region of interest" description="Disordered" evidence="1">
    <location>
        <begin position="1"/>
        <end position="62"/>
    </location>
</feature>
<protein>
    <recommendedName>
        <fullName evidence="2">CCD97-like C-terminal domain-containing protein</fullName>
    </recommendedName>
</protein>
<dbReference type="InterPro" id="IPR040233">
    <property type="entry name" value="CCD97-like_C"/>
</dbReference>
<dbReference type="OrthoDB" id="333176at2759"/>
<evidence type="ECO:0000259" key="2">
    <source>
        <dbReference type="Pfam" id="PF09747"/>
    </source>
</evidence>
<evidence type="ECO:0000256" key="1">
    <source>
        <dbReference type="SAM" id="MobiDB-lite"/>
    </source>
</evidence>
<proteinExistence type="predicted"/>
<dbReference type="PANTHER" id="PTHR31840:SF1">
    <property type="entry name" value="COILED-COIL DOMAIN-CONTAINING PROTEIN 97"/>
    <property type="match status" value="1"/>
</dbReference>
<dbReference type="AlphaFoldDB" id="A0A6A5WDY2"/>